<dbReference type="EMBL" id="JAHSTP010000001">
    <property type="protein sequence ID" value="MBZ6149597.1"/>
    <property type="molecule type" value="Genomic_DNA"/>
</dbReference>
<reference evidence="1 2" key="1">
    <citation type="submission" date="2021-06" db="EMBL/GenBank/DDBJ databases">
        <title>Ecological speciation of a Streptomyces species isolated from different habitats and geographic origins.</title>
        <authorList>
            <person name="Wang J."/>
        </authorList>
    </citation>
    <scope>NUCLEOTIDE SEQUENCE [LARGE SCALE GENOMIC DNA]</scope>
    <source>
        <strain evidence="1 2">FXJ8.012</strain>
    </source>
</reference>
<accession>A0ABS7VV83</accession>
<protein>
    <submittedName>
        <fullName evidence="1">Uncharacterized protein</fullName>
    </submittedName>
</protein>
<dbReference type="RefSeq" id="WP_157852247.1">
    <property type="nucleotide sequence ID" value="NZ_BNEG01000003.1"/>
</dbReference>
<name>A0ABS7VV83_STROV</name>
<evidence type="ECO:0000313" key="1">
    <source>
        <dbReference type="EMBL" id="MBZ6149597.1"/>
    </source>
</evidence>
<evidence type="ECO:0000313" key="2">
    <source>
        <dbReference type="Proteomes" id="UP000758701"/>
    </source>
</evidence>
<gene>
    <name evidence="1" type="ORF">KVH32_00230</name>
</gene>
<proteinExistence type="predicted"/>
<organism evidence="1 2">
    <name type="scientific">Streptomyces olivaceus</name>
    <dbReference type="NCBI Taxonomy" id="47716"/>
    <lineage>
        <taxon>Bacteria</taxon>
        <taxon>Bacillati</taxon>
        <taxon>Actinomycetota</taxon>
        <taxon>Actinomycetes</taxon>
        <taxon>Kitasatosporales</taxon>
        <taxon>Streptomycetaceae</taxon>
        <taxon>Streptomyces</taxon>
    </lineage>
</organism>
<sequence length="48" mass="5143">MTTNSCFVRPLHRLRPDEPGRVVRAAAAAAHDRRAVRAADAAIAAYAV</sequence>
<keyword evidence="2" id="KW-1185">Reference proteome</keyword>
<comment type="caution">
    <text evidence="1">The sequence shown here is derived from an EMBL/GenBank/DDBJ whole genome shotgun (WGS) entry which is preliminary data.</text>
</comment>
<dbReference type="Proteomes" id="UP000758701">
    <property type="component" value="Unassembled WGS sequence"/>
</dbReference>